<dbReference type="OrthoDB" id="416253at2759"/>
<dbReference type="InterPro" id="IPR003347">
    <property type="entry name" value="JmjC_dom"/>
</dbReference>
<dbReference type="InterPro" id="IPR002372">
    <property type="entry name" value="PQQ_rpt_dom"/>
</dbReference>
<dbReference type="EnsemblMetazoa" id="CLYHEMT021285.1">
    <property type="protein sequence ID" value="CLYHEMP021285.1"/>
    <property type="gene ID" value="CLYHEMG021285"/>
</dbReference>
<dbReference type="InterPro" id="IPR011047">
    <property type="entry name" value="Quinoprotein_ADH-like_sf"/>
</dbReference>
<proteinExistence type="predicted"/>
<evidence type="ECO:0000259" key="1">
    <source>
        <dbReference type="PROSITE" id="PS51184"/>
    </source>
</evidence>
<organism evidence="2 3">
    <name type="scientific">Clytia hemisphaerica</name>
    <dbReference type="NCBI Taxonomy" id="252671"/>
    <lineage>
        <taxon>Eukaryota</taxon>
        <taxon>Metazoa</taxon>
        <taxon>Cnidaria</taxon>
        <taxon>Hydrozoa</taxon>
        <taxon>Hydroidolina</taxon>
        <taxon>Leptothecata</taxon>
        <taxon>Obeliida</taxon>
        <taxon>Clytiidae</taxon>
        <taxon>Clytia</taxon>
    </lineage>
</organism>
<dbReference type="SUPFAM" id="SSF51197">
    <property type="entry name" value="Clavaminate synthase-like"/>
    <property type="match status" value="1"/>
</dbReference>
<feature type="domain" description="JmjC" evidence="1">
    <location>
        <begin position="187"/>
        <end position="351"/>
    </location>
</feature>
<dbReference type="Gene3D" id="2.130.10.10">
    <property type="entry name" value="YVTN repeat-like/Quinoprotein amine dehydrogenase"/>
    <property type="match status" value="3"/>
</dbReference>
<dbReference type="InterPro" id="IPR018391">
    <property type="entry name" value="PQQ_b-propeller_rpt"/>
</dbReference>
<sequence length="762" mass="86397">MMPFNVLLFSCFLESRNIENLEKYNTAQESMIKLVRSTILSYFVLFLVFVNSQNEDNFVIESPVEDALRVEQKINELPTGHMKQLGEHGKAIEGVITELDYMIGGKDFYEKFARKRKPVIFRGVTRKWKSTRYWNNETYLLENYADVVFDVETGKVYDNALNTRKTMDMKEFLTEYKNHTLYLDSPFPHTPMMQDIELPLMMQCEGRHDKFTSMHLLFSNGNTSSPLHHDGYENFLSSFSGVKVVYIIEPKYGKGLYVEFVEDFPGLSPINPQGVDLVKFPLFKDVPFHKVVINPGDMLYIPQYWYHQVRSYKTPNIATAMWFSLFTIPDAEEFGYRDVLNIADKFAVGVENSPPTLDCLHQNRPLKQINKETDLREFPEAPVNDQEQEINGVTLREEVGDGQPTIFAGSDDTFIYAVDMLTGDLKWKVKTKKDTGSTCLFNQDNTLVYCGADDGYLRAMFVQNGTVYWQYQTSGAIISSVKMDDDGNLYFGCLDHYMYSINKKGEKRWRRFLGNQVWTTSLLIPEIDLLLVGTKVESANDTRANAFALEMTTGNFVWRFKTDGGLIASPRLSPVDATVYLCSTQGTMYELDLLEGKPSWTTSLQTSVDEVFWSTPTFSAEGLLFVLTGGGNLVAIDTSTKETKWSLDLHGSKLKDDTKEDDRGSNSSPHYSEVDNILYVGAGFGVVFAINPDNGEIEWQQRVGTGIFFSSPRLSKDGILFIGTTDGFLVAMDTKQNGSILWKLETGGPFVGTALITKGFEF</sequence>
<protein>
    <recommendedName>
        <fullName evidence="1">JmjC domain-containing protein</fullName>
    </recommendedName>
</protein>
<dbReference type="SUPFAM" id="SSF50998">
    <property type="entry name" value="Quinoprotein alcohol dehydrogenase-like"/>
    <property type="match status" value="1"/>
</dbReference>
<dbReference type="SMART" id="SM00558">
    <property type="entry name" value="JmjC"/>
    <property type="match status" value="1"/>
</dbReference>
<dbReference type="Gene3D" id="2.60.120.650">
    <property type="entry name" value="Cupin"/>
    <property type="match status" value="1"/>
</dbReference>
<dbReference type="AlphaFoldDB" id="A0A7M5XCH4"/>
<reference evidence="2" key="1">
    <citation type="submission" date="2021-01" db="UniProtKB">
        <authorList>
            <consortium name="EnsemblMetazoa"/>
        </authorList>
    </citation>
    <scope>IDENTIFICATION</scope>
</reference>
<name>A0A7M5XCH4_9CNID</name>
<keyword evidence="3" id="KW-1185">Reference proteome</keyword>
<evidence type="ECO:0000313" key="2">
    <source>
        <dbReference type="EnsemblMetazoa" id="CLYHEMP021285.1"/>
    </source>
</evidence>
<dbReference type="Proteomes" id="UP000594262">
    <property type="component" value="Unplaced"/>
</dbReference>
<accession>A0A7M5XCH4</accession>
<evidence type="ECO:0000313" key="3">
    <source>
        <dbReference type="Proteomes" id="UP000594262"/>
    </source>
</evidence>
<dbReference type="InterPro" id="IPR015943">
    <property type="entry name" value="WD40/YVTN_repeat-like_dom_sf"/>
</dbReference>
<dbReference type="Pfam" id="PF13621">
    <property type="entry name" value="Cupin_8"/>
    <property type="match status" value="1"/>
</dbReference>
<dbReference type="Pfam" id="PF13360">
    <property type="entry name" value="PQQ_2"/>
    <property type="match status" value="3"/>
</dbReference>
<dbReference type="PROSITE" id="PS51184">
    <property type="entry name" value="JMJC"/>
    <property type="match status" value="1"/>
</dbReference>
<dbReference type="PANTHER" id="PTHR12461:SF91">
    <property type="entry name" value="JMJC DOMAIN-CONTAINING PROTEIN"/>
    <property type="match status" value="1"/>
</dbReference>
<dbReference type="SMART" id="SM00564">
    <property type="entry name" value="PQQ"/>
    <property type="match status" value="7"/>
</dbReference>
<dbReference type="PANTHER" id="PTHR12461">
    <property type="entry name" value="HYPOXIA-INDUCIBLE FACTOR 1 ALPHA INHIBITOR-RELATED"/>
    <property type="match status" value="1"/>
</dbReference>
<dbReference type="InterPro" id="IPR041667">
    <property type="entry name" value="Cupin_8"/>
</dbReference>